<evidence type="ECO:0000256" key="1">
    <source>
        <dbReference type="ARBA" id="ARBA00004123"/>
    </source>
</evidence>
<feature type="compositionally biased region" description="Polar residues" evidence="4">
    <location>
        <begin position="256"/>
        <end position="277"/>
    </location>
</feature>
<feature type="region of interest" description="Disordered" evidence="4">
    <location>
        <begin position="245"/>
        <end position="292"/>
    </location>
</feature>
<feature type="compositionally biased region" description="Low complexity" evidence="4">
    <location>
        <begin position="128"/>
        <end position="149"/>
    </location>
</feature>
<name>A0A9P9XCM5_9PEZI</name>
<accession>A0A9P9XCM5</accession>
<evidence type="ECO:0008006" key="7">
    <source>
        <dbReference type="Google" id="ProtNLM"/>
    </source>
</evidence>
<dbReference type="GO" id="GO:0005681">
    <property type="term" value="C:spliceosomal complex"/>
    <property type="evidence" value="ECO:0007669"/>
    <property type="project" value="TreeGrafter"/>
</dbReference>
<dbReference type="Pfam" id="PF07052">
    <property type="entry name" value="Hep_59"/>
    <property type="match status" value="1"/>
</dbReference>
<keyword evidence="3" id="KW-0539">Nucleus</keyword>
<dbReference type="Proteomes" id="UP001056436">
    <property type="component" value="Unassembled WGS sequence"/>
</dbReference>
<evidence type="ECO:0000256" key="3">
    <source>
        <dbReference type="ARBA" id="ARBA00023242"/>
    </source>
</evidence>
<proteinExistence type="inferred from homology"/>
<sequence length="464" mass="50489">MTSMPANPRHLARWSFLARPQSPRRICAFCPRSDLQHTHPPIFTSSKSTSKNVAPRTTRRVLNPARRQPVPARSGAHFDSIMAPPADETPTTDAAPAPAPILFRANKKRKAGLRQRAASPAADDDDNAAASKSTSTAENNTTSAPATETTADEGPEAHIPSALRHRARKRLNGVGFSARGTTALAGAGGDDTDPVSLSSSSRALVSVPAQAPDDDPLIAKRFAPQTGAAATTIVNKHMMEYIESHLSNRNPPPQSELPTSSQHQAATVVTNPSTTAPSAGPAELPDPKNHPIMQGKLMEVDLGDEVRARNQAMTEKAARRLLGESVDDDTGGRRAKKPRLGRDGKPWRPRNRRTSDDIKRDQLVEEILRENRLDVYDVPKPQEPQNEGDGDADDRIAEEFRREFMDAMVQRQQKKKTAAPAARAGARKADEEVLKGPKLGGSRNARAAMRDLLLKKEKEKDSRR</sequence>
<keyword evidence="6" id="KW-1185">Reference proteome</keyword>
<dbReference type="PANTHER" id="PTHR13486:SF2">
    <property type="entry name" value="SPLICING FACTOR C9ORF78"/>
    <property type="match status" value="1"/>
</dbReference>
<comment type="subcellular location">
    <subcellularLocation>
        <location evidence="1">Nucleus</location>
    </subcellularLocation>
</comment>
<evidence type="ECO:0000313" key="5">
    <source>
        <dbReference type="EMBL" id="KAI3549717.1"/>
    </source>
</evidence>
<feature type="compositionally biased region" description="Low complexity" evidence="4">
    <location>
        <begin position="83"/>
        <end position="96"/>
    </location>
</feature>
<dbReference type="AlphaFoldDB" id="A0A9P9XCM5"/>
<reference evidence="5" key="1">
    <citation type="submission" date="2019-01" db="EMBL/GenBank/DDBJ databases">
        <title>Colletotrichum abscissum LGMF1257.</title>
        <authorList>
            <person name="Baroncelli R."/>
        </authorList>
    </citation>
    <scope>NUCLEOTIDE SEQUENCE</scope>
    <source>
        <strain evidence="5">Ca142</strain>
    </source>
</reference>
<dbReference type="PANTHER" id="PTHR13486">
    <property type="entry name" value="TELOMERE LENGTH AND SILENCING PROTEIN 1 TLS1 FAMILY MEMBER"/>
    <property type="match status" value="1"/>
</dbReference>
<dbReference type="OrthoDB" id="5627at2759"/>
<feature type="compositionally biased region" description="Polar residues" evidence="4">
    <location>
        <begin position="43"/>
        <end position="52"/>
    </location>
</feature>
<organism evidence="5 6">
    <name type="scientific">Colletotrichum abscissum</name>
    <dbReference type="NCBI Taxonomy" id="1671311"/>
    <lineage>
        <taxon>Eukaryota</taxon>
        <taxon>Fungi</taxon>
        <taxon>Dikarya</taxon>
        <taxon>Ascomycota</taxon>
        <taxon>Pezizomycotina</taxon>
        <taxon>Sordariomycetes</taxon>
        <taxon>Hypocreomycetidae</taxon>
        <taxon>Glomerellales</taxon>
        <taxon>Glomerellaceae</taxon>
        <taxon>Colletotrichum</taxon>
        <taxon>Colletotrichum acutatum species complex</taxon>
    </lineage>
</organism>
<feature type="compositionally biased region" description="Basic and acidic residues" evidence="4">
    <location>
        <begin position="448"/>
        <end position="464"/>
    </location>
</feature>
<gene>
    <name evidence="5" type="ORF">CABS02_07820</name>
</gene>
<dbReference type="EMBL" id="SDAQ01000044">
    <property type="protein sequence ID" value="KAI3549717.1"/>
    <property type="molecule type" value="Genomic_DNA"/>
</dbReference>
<evidence type="ECO:0000256" key="4">
    <source>
        <dbReference type="SAM" id="MobiDB-lite"/>
    </source>
</evidence>
<comment type="caution">
    <text evidence="5">The sequence shown here is derived from an EMBL/GenBank/DDBJ whole genome shotgun (WGS) entry which is preliminary data.</text>
</comment>
<protein>
    <recommendedName>
        <fullName evidence="7">mRNA splicing factor RNA helicase</fullName>
    </recommendedName>
</protein>
<evidence type="ECO:0000256" key="2">
    <source>
        <dbReference type="ARBA" id="ARBA00007643"/>
    </source>
</evidence>
<evidence type="ECO:0000313" key="6">
    <source>
        <dbReference type="Proteomes" id="UP001056436"/>
    </source>
</evidence>
<feature type="region of interest" description="Disordered" evidence="4">
    <location>
        <begin position="374"/>
        <end position="397"/>
    </location>
</feature>
<feature type="region of interest" description="Disordered" evidence="4">
    <location>
        <begin position="38"/>
        <end position="163"/>
    </location>
</feature>
<feature type="region of interest" description="Disordered" evidence="4">
    <location>
        <begin position="319"/>
        <end position="359"/>
    </location>
</feature>
<comment type="similarity">
    <text evidence="2">Belongs to the TLS1 family.</text>
</comment>
<feature type="region of interest" description="Disordered" evidence="4">
    <location>
        <begin position="411"/>
        <end position="464"/>
    </location>
</feature>
<dbReference type="GO" id="GO:0000398">
    <property type="term" value="P:mRNA splicing, via spliceosome"/>
    <property type="evidence" value="ECO:0007669"/>
    <property type="project" value="TreeGrafter"/>
</dbReference>
<dbReference type="InterPro" id="IPR010756">
    <property type="entry name" value="Tls1-like"/>
</dbReference>